<evidence type="ECO:0008006" key="4">
    <source>
        <dbReference type="Google" id="ProtNLM"/>
    </source>
</evidence>
<dbReference type="Proteomes" id="UP001597102">
    <property type="component" value="Unassembled WGS sequence"/>
</dbReference>
<dbReference type="RefSeq" id="WP_379088349.1">
    <property type="nucleotide sequence ID" value="NZ_JBHTJO010000001.1"/>
</dbReference>
<dbReference type="EMBL" id="JBHTJO010000001">
    <property type="protein sequence ID" value="MFD0987059.1"/>
    <property type="molecule type" value="Genomic_DNA"/>
</dbReference>
<keyword evidence="3" id="KW-1185">Reference proteome</keyword>
<proteinExistence type="predicted"/>
<accession>A0ABW3JAF4</accession>
<evidence type="ECO:0000313" key="2">
    <source>
        <dbReference type="EMBL" id="MFD0987059.1"/>
    </source>
</evidence>
<name>A0ABW3JAF4_9HYPH</name>
<sequence>MQGNRKWGRRVLLAAAALGFVWAAAPDDAQAGMVPGAGALAQQGATGDLVEPVIFWHRRQQQELYCVEGRYWWYYRPYQGSDDYARCMPYFKYPERPAGQYPPQGGLK</sequence>
<reference evidence="3" key="1">
    <citation type="journal article" date="2019" name="Int. J. Syst. Evol. Microbiol.">
        <title>The Global Catalogue of Microorganisms (GCM) 10K type strain sequencing project: providing services to taxonomists for standard genome sequencing and annotation.</title>
        <authorList>
            <consortium name="The Broad Institute Genomics Platform"/>
            <consortium name="The Broad Institute Genome Sequencing Center for Infectious Disease"/>
            <person name="Wu L."/>
            <person name="Ma J."/>
        </authorList>
    </citation>
    <scope>NUCLEOTIDE SEQUENCE [LARGE SCALE GENOMIC DNA]</scope>
    <source>
        <strain evidence="3">CCUG 61697</strain>
    </source>
</reference>
<gene>
    <name evidence="2" type="ORF">ACFQ2F_08095</name>
</gene>
<organism evidence="2 3">
    <name type="scientific">Methyloligella solikamskensis</name>
    <dbReference type="NCBI Taxonomy" id="1177756"/>
    <lineage>
        <taxon>Bacteria</taxon>
        <taxon>Pseudomonadati</taxon>
        <taxon>Pseudomonadota</taxon>
        <taxon>Alphaproteobacteria</taxon>
        <taxon>Hyphomicrobiales</taxon>
        <taxon>Hyphomicrobiaceae</taxon>
        <taxon>Methyloligella</taxon>
    </lineage>
</organism>
<feature type="chain" id="PRO_5046833073" description="Secreted protein" evidence="1">
    <location>
        <begin position="24"/>
        <end position="108"/>
    </location>
</feature>
<evidence type="ECO:0000256" key="1">
    <source>
        <dbReference type="SAM" id="SignalP"/>
    </source>
</evidence>
<feature type="signal peptide" evidence="1">
    <location>
        <begin position="1"/>
        <end position="23"/>
    </location>
</feature>
<protein>
    <recommendedName>
        <fullName evidence="4">Secreted protein</fullName>
    </recommendedName>
</protein>
<keyword evidence="1" id="KW-0732">Signal</keyword>
<evidence type="ECO:0000313" key="3">
    <source>
        <dbReference type="Proteomes" id="UP001597102"/>
    </source>
</evidence>
<comment type="caution">
    <text evidence="2">The sequence shown here is derived from an EMBL/GenBank/DDBJ whole genome shotgun (WGS) entry which is preliminary data.</text>
</comment>